<accession>A0A180H3B6</accession>
<reference evidence="4" key="2">
    <citation type="submission" date="2016-05" db="EMBL/GenBank/DDBJ databases">
        <title>Comparative analysis highlights variable genome content of wheat rusts and divergence of the mating loci.</title>
        <authorList>
            <person name="Cuomo C.A."/>
            <person name="Bakkeren G."/>
            <person name="Szabo L."/>
            <person name="Khalil H."/>
            <person name="Joly D."/>
            <person name="Goldberg J."/>
            <person name="Young S."/>
            <person name="Zeng Q."/>
            <person name="Fellers J."/>
        </authorList>
    </citation>
    <scope>NUCLEOTIDE SEQUENCE [LARGE SCALE GENOMIC DNA]</scope>
    <source>
        <strain evidence="4">1-1 BBBD Race 1</strain>
    </source>
</reference>
<dbReference type="Gene3D" id="3.40.50.12780">
    <property type="entry name" value="N-terminal domain of ligase-like"/>
    <property type="match status" value="1"/>
</dbReference>
<comment type="similarity">
    <text evidence="1">Belongs to the ATP-dependent AMP-binding enzyme family.</text>
</comment>
<dbReference type="GO" id="GO:0019748">
    <property type="term" value="P:secondary metabolic process"/>
    <property type="evidence" value="ECO:0007669"/>
    <property type="project" value="TreeGrafter"/>
</dbReference>
<evidence type="ECO:0000313" key="5">
    <source>
        <dbReference type="EnsemblFungi" id="PTTG_06670-t43_2-p1"/>
    </source>
</evidence>
<dbReference type="OrthoDB" id="1898221at2759"/>
<evidence type="ECO:0000313" key="6">
    <source>
        <dbReference type="Proteomes" id="UP000005240"/>
    </source>
</evidence>
<dbReference type="PROSITE" id="PS00455">
    <property type="entry name" value="AMP_BINDING"/>
    <property type="match status" value="1"/>
</dbReference>
<feature type="domain" description="AMP-dependent synthetase/ligase" evidence="3">
    <location>
        <begin position="51"/>
        <end position="368"/>
    </location>
</feature>
<keyword evidence="6" id="KW-1185">Reference proteome</keyword>
<dbReference type="PANTHER" id="PTHR24096">
    <property type="entry name" value="LONG-CHAIN-FATTY-ACID--COA LIGASE"/>
    <property type="match status" value="1"/>
</dbReference>
<dbReference type="VEuPathDB" id="FungiDB:PTTG_06670"/>
<reference evidence="5 6" key="3">
    <citation type="journal article" date="2017" name="G3 (Bethesda)">
        <title>Comparative analysis highlights variable genome content of wheat rusts and divergence of the mating loci.</title>
        <authorList>
            <person name="Cuomo C.A."/>
            <person name="Bakkeren G."/>
            <person name="Khalil H.B."/>
            <person name="Panwar V."/>
            <person name="Joly D."/>
            <person name="Linning R."/>
            <person name="Sakthikumar S."/>
            <person name="Song X."/>
            <person name="Adiconis X."/>
            <person name="Fan L."/>
            <person name="Goldberg J.M."/>
            <person name="Levin J.Z."/>
            <person name="Young S."/>
            <person name="Zeng Q."/>
            <person name="Anikster Y."/>
            <person name="Bruce M."/>
            <person name="Wang M."/>
            <person name="Yin C."/>
            <person name="McCallum B."/>
            <person name="Szabo L.J."/>
            <person name="Hulbert S."/>
            <person name="Chen X."/>
            <person name="Fellers J.P."/>
        </authorList>
    </citation>
    <scope>NUCLEOTIDE SEQUENCE</scope>
    <source>
        <strain evidence="6">Isolate 1-1 / race 1 (BBBD)</strain>
        <strain evidence="5">isolate 1-1 / race 1 (BBBD)</strain>
    </source>
</reference>
<name>A0A180H3B6_PUCT1</name>
<evidence type="ECO:0000313" key="4">
    <source>
        <dbReference type="EMBL" id="OAV99485.1"/>
    </source>
</evidence>
<dbReference type="SUPFAM" id="SSF56801">
    <property type="entry name" value="Acetyl-CoA synthetase-like"/>
    <property type="match status" value="1"/>
</dbReference>
<dbReference type="Pfam" id="PF00501">
    <property type="entry name" value="AMP-binding"/>
    <property type="match status" value="1"/>
</dbReference>
<dbReference type="InterPro" id="IPR042099">
    <property type="entry name" value="ANL_N_sf"/>
</dbReference>
<reference evidence="4" key="1">
    <citation type="submission" date="2009-11" db="EMBL/GenBank/DDBJ databases">
        <authorList>
            <consortium name="The Broad Institute Genome Sequencing Platform"/>
            <person name="Ward D."/>
            <person name="Feldgarden M."/>
            <person name="Earl A."/>
            <person name="Young S.K."/>
            <person name="Zeng Q."/>
            <person name="Koehrsen M."/>
            <person name="Alvarado L."/>
            <person name="Berlin A."/>
            <person name="Bochicchio J."/>
            <person name="Borenstein D."/>
            <person name="Chapman S.B."/>
            <person name="Chen Z."/>
            <person name="Engels R."/>
            <person name="Freedman E."/>
            <person name="Gellesch M."/>
            <person name="Goldberg J."/>
            <person name="Griggs A."/>
            <person name="Gujja S."/>
            <person name="Heilman E."/>
            <person name="Heiman D."/>
            <person name="Hepburn T."/>
            <person name="Howarth C."/>
            <person name="Jen D."/>
            <person name="Larson L."/>
            <person name="Lewis B."/>
            <person name="Mehta T."/>
            <person name="Park D."/>
            <person name="Pearson M."/>
            <person name="Roberts A."/>
            <person name="Saif S."/>
            <person name="Shea T."/>
            <person name="Shenoy N."/>
            <person name="Sisk P."/>
            <person name="Stolte C."/>
            <person name="Sykes S."/>
            <person name="Thomson T."/>
            <person name="Walk T."/>
            <person name="White J."/>
            <person name="Yandava C."/>
            <person name="Izard J."/>
            <person name="Baranova O.V."/>
            <person name="Blanton J.M."/>
            <person name="Tanner A.C."/>
            <person name="Dewhirst F.E."/>
            <person name="Haas B."/>
            <person name="Nusbaum C."/>
            <person name="Birren B."/>
        </authorList>
    </citation>
    <scope>NUCLEOTIDE SEQUENCE [LARGE SCALE GENOMIC DNA]</scope>
    <source>
        <strain evidence="4">1-1 BBBD Race 1</strain>
    </source>
</reference>
<dbReference type="EMBL" id="ADAS02000003">
    <property type="protein sequence ID" value="OAV99485.1"/>
    <property type="molecule type" value="Genomic_DNA"/>
</dbReference>
<protein>
    <submittedName>
        <fullName evidence="5">AMP-binding domain-containing protein</fullName>
    </submittedName>
</protein>
<evidence type="ECO:0000259" key="3">
    <source>
        <dbReference type="Pfam" id="PF00501"/>
    </source>
</evidence>
<gene>
    <name evidence="4" type="ORF">PTTG_06670</name>
</gene>
<evidence type="ECO:0000256" key="2">
    <source>
        <dbReference type="ARBA" id="ARBA00022598"/>
    </source>
</evidence>
<keyword evidence="2" id="KW-0436">Ligase</keyword>
<dbReference type="GO" id="GO:0016405">
    <property type="term" value="F:CoA-ligase activity"/>
    <property type="evidence" value="ECO:0007669"/>
    <property type="project" value="TreeGrafter"/>
</dbReference>
<evidence type="ECO:0000256" key="1">
    <source>
        <dbReference type="ARBA" id="ARBA00006432"/>
    </source>
</evidence>
<proteinExistence type="inferred from homology"/>
<dbReference type="Proteomes" id="UP000005240">
    <property type="component" value="Unassembled WGS sequence"/>
</dbReference>
<dbReference type="AlphaFoldDB" id="A0A180H3B6"/>
<sequence>MEATGNQIIYQSPWGSILPQPAKPLNIWDFIRSTISEEALKSHESRCIEVESGEAWTLSQILNHAETLAKYLVDSFGGRRSTWNTEGANVDYDVITIGVLAPNIPAFPIVSYSCMAAGLPVAPLPVGSSSSEIAYLVRLAQCEIVFVHPSQLSIIKKSGYPPERIILTDSVEGWDGQTLPDLMVIAEKLPAFATDRKHPMPKHEVALVVFSSGSSGNPKAVMITHQNICALLISRALTSGPNPGVKKKTVLLSVLPMYHIYGFLLSVIIPLLDGVTQCTLRSWNVQTVFRAIAKYNITTMGLVPTMALQIISAADRLENVDLSSLTSVFVGSSAINPSQKQRLFDLLKSRGALAAEHDGSSIIDGYGMNYLGYHHLVKGRHSCHPCTSGNRRFFDAWLPSAYHFRILQQSYGRRYAQAHGWGVVFAWPYNHERLSCRSGGFSRHLHIGWVVENWR</sequence>
<reference evidence="5" key="4">
    <citation type="submission" date="2025-05" db="UniProtKB">
        <authorList>
            <consortium name="EnsemblFungi"/>
        </authorList>
    </citation>
    <scope>IDENTIFICATION</scope>
    <source>
        <strain evidence="5">isolate 1-1 / race 1 (BBBD)</strain>
    </source>
</reference>
<organism evidence="4">
    <name type="scientific">Puccinia triticina (isolate 1-1 / race 1 (BBBD))</name>
    <name type="common">Brown leaf rust fungus</name>
    <dbReference type="NCBI Taxonomy" id="630390"/>
    <lineage>
        <taxon>Eukaryota</taxon>
        <taxon>Fungi</taxon>
        <taxon>Dikarya</taxon>
        <taxon>Basidiomycota</taxon>
        <taxon>Pucciniomycotina</taxon>
        <taxon>Pucciniomycetes</taxon>
        <taxon>Pucciniales</taxon>
        <taxon>Pucciniaceae</taxon>
        <taxon>Puccinia</taxon>
    </lineage>
</organism>
<dbReference type="PANTHER" id="PTHR24096:SF149">
    <property type="entry name" value="AMP-BINDING DOMAIN-CONTAINING PROTEIN-RELATED"/>
    <property type="match status" value="1"/>
</dbReference>
<dbReference type="EnsemblFungi" id="PTTG_06670-t43_2">
    <property type="protein sequence ID" value="PTTG_06670-t43_2-p1"/>
    <property type="gene ID" value="PTTG_06670"/>
</dbReference>
<dbReference type="InterPro" id="IPR020845">
    <property type="entry name" value="AMP-binding_CS"/>
</dbReference>
<dbReference type="InterPro" id="IPR000873">
    <property type="entry name" value="AMP-dep_synth/lig_dom"/>
</dbReference>